<evidence type="ECO:0000256" key="2">
    <source>
        <dbReference type="SAM" id="MobiDB-lite"/>
    </source>
</evidence>
<protein>
    <recommendedName>
        <fullName evidence="5">Tetratricopeptide repeat protein</fullName>
    </recommendedName>
</protein>
<dbReference type="PANTHER" id="PTHR12558">
    <property type="entry name" value="CELL DIVISION CYCLE 16,23,27"/>
    <property type="match status" value="1"/>
</dbReference>
<comment type="caution">
    <text evidence="3">The sequence shown here is derived from an EMBL/GenBank/DDBJ whole genome shotgun (WGS) entry which is preliminary data.</text>
</comment>
<evidence type="ECO:0008006" key="5">
    <source>
        <dbReference type="Google" id="ProtNLM"/>
    </source>
</evidence>
<dbReference type="Gene3D" id="1.25.40.10">
    <property type="entry name" value="Tetratricopeptide repeat domain"/>
    <property type="match status" value="2"/>
</dbReference>
<dbReference type="EMBL" id="BMZS01000001">
    <property type="protein sequence ID" value="GHD39550.1"/>
    <property type="molecule type" value="Genomic_DNA"/>
</dbReference>
<dbReference type="PANTHER" id="PTHR12558:SF13">
    <property type="entry name" value="CELL DIVISION CYCLE PROTEIN 27 HOMOLOG"/>
    <property type="match status" value="1"/>
</dbReference>
<evidence type="ECO:0000256" key="1">
    <source>
        <dbReference type="PROSITE-ProRule" id="PRU00339"/>
    </source>
</evidence>
<proteinExistence type="predicted"/>
<keyword evidence="1" id="KW-0802">TPR repeat</keyword>
<feature type="repeat" description="TPR" evidence="1">
    <location>
        <begin position="405"/>
        <end position="438"/>
    </location>
</feature>
<dbReference type="RefSeq" id="WP_189986993.1">
    <property type="nucleotide sequence ID" value="NZ_BMZS01000001.1"/>
</dbReference>
<feature type="compositionally biased region" description="Basic and acidic residues" evidence="2">
    <location>
        <begin position="548"/>
        <end position="560"/>
    </location>
</feature>
<evidence type="ECO:0000313" key="3">
    <source>
        <dbReference type="EMBL" id="GHD39550.1"/>
    </source>
</evidence>
<dbReference type="Pfam" id="PF13414">
    <property type="entry name" value="TPR_11"/>
    <property type="match status" value="1"/>
</dbReference>
<organism evidence="3 4">
    <name type="scientific">Thalassobaculum fulvum</name>
    <dbReference type="NCBI Taxonomy" id="1633335"/>
    <lineage>
        <taxon>Bacteria</taxon>
        <taxon>Pseudomonadati</taxon>
        <taxon>Pseudomonadota</taxon>
        <taxon>Alphaproteobacteria</taxon>
        <taxon>Rhodospirillales</taxon>
        <taxon>Thalassobaculaceae</taxon>
        <taxon>Thalassobaculum</taxon>
    </lineage>
</organism>
<dbReference type="SUPFAM" id="SSF48452">
    <property type="entry name" value="TPR-like"/>
    <property type="match status" value="3"/>
</dbReference>
<feature type="repeat" description="TPR" evidence="1">
    <location>
        <begin position="474"/>
        <end position="507"/>
    </location>
</feature>
<reference evidence="3" key="1">
    <citation type="journal article" date="2014" name="Int. J. Syst. Evol. Microbiol.">
        <title>Complete genome sequence of Corynebacterium casei LMG S-19264T (=DSM 44701T), isolated from a smear-ripened cheese.</title>
        <authorList>
            <consortium name="US DOE Joint Genome Institute (JGI-PGF)"/>
            <person name="Walter F."/>
            <person name="Albersmeier A."/>
            <person name="Kalinowski J."/>
            <person name="Ruckert C."/>
        </authorList>
    </citation>
    <scope>NUCLEOTIDE SEQUENCE</scope>
    <source>
        <strain evidence="3">KCTC 42651</strain>
    </source>
</reference>
<sequence length="579" mass="62874">MAVLLAATLGACAAGPAADGANPDAPLAPELSSAAGAYLAGQHAVRIEDISAASRYFDRVLEHDPANPALRRRAFLLRLEAGRLDDAAPLAGELAAGAGDGASMARLFLAIEAARRDDYARTLAEVGRLEDTRLNRALGPILAAWAEFGRGDVEAAERRLSRLAGDDGFAGLYTLHAAMLAEAAGRIDEAAERYAQALAQSQTPPLRLRLAAARFEARNGRLDAALRRIDASEGGVSDPAGLKAMLRRLAEGGDPRAPTAAAGMAEALFDLASALQRDRGSDSAMIFARLALRLQPEFDLAALLVAEILDDRQRYEEALAMYDAVPAGSPYRLLAQLRAASSLEGLDRDDDAARRLEALAGERPELADPLIRLGDLERGRENWQAAIDAYDRALKRMGPLETRHWSVLYTRGIALERAKRWGDAERDFLRALELRPDQPYVLNYLGYSWVDRGENLDRAKAMIEKAVSLRPRDGYIVDSLGWALYRLGDHAGAVTHLERAVELRPTDPTINDHLGDAYWRVGRRAEARFQWQRALTFDPSPELAADIERKLREGLPKHQDGPAGSLGTGTAERGGRKPG</sequence>
<dbReference type="PROSITE" id="PS50005">
    <property type="entry name" value="TPR"/>
    <property type="match status" value="2"/>
</dbReference>
<dbReference type="InterPro" id="IPR011990">
    <property type="entry name" value="TPR-like_helical_dom_sf"/>
</dbReference>
<reference evidence="3" key="2">
    <citation type="submission" date="2020-09" db="EMBL/GenBank/DDBJ databases">
        <authorList>
            <person name="Sun Q."/>
            <person name="Kim S."/>
        </authorList>
    </citation>
    <scope>NUCLEOTIDE SEQUENCE</scope>
    <source>
        <strain evidence="3">KCTC 42651</strain>
    </source>
</reference>
<dbReference type="Pfam" id="PF13432">
    <property type="entry name" value="TPR_16"/>
    <property type="match status" value="3"/>
</dbReference>
<gene>
    <name evidence="3" type="ORF">GCM10017083_01510</name>
</gene>
<dbReference type="InterPro" id="IPR019734">
    <property type="entry name" value="TPR_rpt"/>
</dbReference>
<keyword evidence="4" id="KW-1185">Reference proteome</keyword>
<evidence type="ECO:0000313" key="4">
    <source>
        <dbReference type="Proteomes" id="UP000630353"/>
    </source>
</evidence>
<dbReference type="Proteomes" id="UP000630353">
    <property type="component" value="Unassembled WGS sequence"/>
</dbReference>
<accession>A0A919CMM4</accession>
<dbReference type="SMART" id="SM00028">
    <property type="entry name" value="TPR"/>
    <property type="match status" value="8"/>
</dbReference>
<name>A0A919CMM4_9PROT</name>
<feature type="region of interest" description="Disordered" evidence="2">
    <location>
        <begin position="548"/>
        <end position="579"/>
    </location>
</feature>
<dbReference type="AlphaFoldDB" id="A0A919CMM4"/>